<evidence type="ECO:0000313" key="4">
    <source>
        <dbReference type="EMBL" id="OSQ42896.1"/>
    </source>
</evidence>
<name>A0A1X4N9A7_9RHOB</name>
<evidence type="ECO:0000313" key="5">
    <source>
        <dbReference type="Proteomes" id="UP000193926"/>
    </source>
</evidence>
<reference evidence="4 5" key="1">
    <citation type="submission" date="2014-03" db="EMBL/GenBank/DDBJ databases">
        <title>The draft genome sequence of Marivita geojedonensis KCTC 23882.</title>
        <authorList>
            <person name="Lai Q."/>
            <person name="Shao Z."/>
        </authorList>
    </citation>
    <scope>NUCLEOTIDE SEQUENCE [LARGE SCALE GENOMIC DNA]</scope>
    <source>
        <strain evidence="4 5">DPG-138</strain>
    </source>
</reference>
<evidence type="ECO:0000256" key="3">
    <source>
        <dbReference type="ARBA" id="ARBA00023136"/>
    </source>
</evidence>
<comment type="caution">
    <text evidence="4">The sequence shown here is derived from an EMBL/GenBank/DDBJ whole genome shotgun (WGS) entry which is preliminary data.</text>
</comment>
<dbReference type="InterPro" id="IPR009722">
    <property type="entry name" value="YjiK/CarP"/>
</dbReference>
<dbReference type="SUPFAM" id="SSF50956">
    <property type="entry name" value="Thermostable phytase (3-phytase)"/>
    <property type="match status" value="1"/>
</dbReference>
<accession>A0A1X4N9A7</accession>
<evidence type="ECO:0000256" key="1">
    <source>
        <dbReference type="ARBA" id="ARBA00004236"/>
    </source>
</evidence>
<dbReference type="GO" id="GO:0005886">
    <property type="term" value="C:plasma membrane"/>
    <property type="evidence" value="ECO:0007669"/>
    <property type="project" value="UniProtKB-SubCell"/>
</dbReference>
<evidence type="ECO:0000256" key="2">
    <source>
        <dbReference type="ARBA" id="ARBA00022475"/>
    </source>
</evidence>
<dbReference type="AlphaFoldDB" id="A0A1X4N9A7"/>
<protein>
    <recommendedName>
        <fullName evidence="6">Phytase-like domain-containing protein</fullName>
    </recommendedName>
</protein>
<dbReference type="EMBL" id="JFKC01000041">
    <property type="protein sequence ID" value="OSQ42896.1"/>
    <property type="molecule type" value="Genomic_DNA"/>
</dbReference>
<organism evidence="4 5">
    <name type="scientific">Marivita geojedonensis</name>
    <dbReference type="NCBI Taxonomy" id="1123756"/>
    <lineage>
        <taxon>Bacteria</taxon>
        <taxon>Pseudomonadati</taxon>
        <taxon>Pseudomonadota</taxon>
        <taxon>Alphaproteobacteria</taxon>
        <taxon>Rhodobacterales</taxon>
        <taxon>Roseobacteraceae</taxon>
        <taxon>Marivita</taxon>
    </lineage>
</organism>
<dbReference type="Proteomes" id="UP000193926">
    <property type="component" value="Unassembled WGS sequence"/>
</dbReference>
<gene>
    <name evidence="4" type="ORF">MGEO_20200</name>
</gene>
<sequence>MYLPEIGLDEPSGLSVDDKGKGFWIVSDNTKAVFWLDAGGGLQRQYEDPRLHDLEGIALDAENKRLLLVSEETASLIEVGLQPPHPISRRPLSEMVSYIDLEEVLPDRRNGLEGITIDPLTGTVFVVSERDPKLLIEISSDLESVVGVHDLDRVPVPKESNHDDVSGIVMDTLRNGFWVVSDTGRSVDFLSRDLGDGKTFDLYWEIDGKRRRLHNPEGVGLSPDGRFLFVLSDDGRDSKLVQYQVGSVQ</sequence>
<dbReference type="STRING" id="1123756.MGEO_20200"/>
<dbReference type="Pfam" id="PF06977">
    <property type="entry name" value="SdiA-regulated"/>
    <property type="match status" value="1"/>
</dbReference>
<keyword evidence="2" id="KW-1003">Cell membrane</keyword>
<proteinExistence type="predicted"/>
<keyword evidence="5" id="KW-1185">Reference proteome</keyword>
<evidence type="ECO:0008006" key="6">
    <source>
        <dbReference type="Google" id="ProtNLM"/>
    </source>
</evidence>
<keyword evidence="3" id="KW-0472">Membrane</keyword>
<comment type="subcellular location">
    <subcellularLocation>
        <location evidence="1">Cell membrane</location>
    </subcellularLocation>
</comment>